<dbReference type="Pfam" id="PF00691">
    <property type="entry name" value="OmpA"/>
    <property type="match status" value="1"/>
</dbReference>
<keyword evidence="4" id="KW-0998">Cell outer membrane</keyword>
<dbReference type="InterPro" id="IPR006664">
    <property type="entry name" value="OMP_bac"/>
</dbReference>
<accession>A0A5D3WMZ4</accession>
<evidence type="ECO:0000256" key="5">
    <source>
        <dbReference type="PROSITE-ProRule" id="PRU00473"/>
    </source>
</evidence>
<evidence type="ECO:0000256" key="1">
    <source>
        <dbReference type="ARBA" id="ARBA00004442"/>
    </source>
</evidence>
<name>A0A5D3WMZ4_9BACT</name>
<dbReference type="AlphaFoldDB" id="A0A5D3WMZ4"/>
<feature type="domain" description="OmpA-like" evidence="7">
    <location>
        <begin position="139"/>
        <end position="257"/>
    </location>
</feature>
<dbReference type="OrthoDB" id="5482786at2"/>
<comment type="caution">
    <text evidence="8">The sequence shown here is derived from an EMBL/GenBank/DDBJ whole genome shotgun (WGS) entry which is preliminary data.</text>
</comment>
<proteinExistence type="predicted"/>
<sequence>MRYSYMIFRWCCVGLLILFVAGCAVHRQSEVVIVDTDDDGIIDALDRCPQTPPKQAVDRFGCSDDADHDGVFDSDDRCPDTPPQVVVDLKGCGRDGDGDGVFDGIDRCPKTPAGVAVDAEGCRRREPAGERMPEPEPDNVQTPESLELSLRFHTGSCRLLPGNRDELERGIRFLRRHAAAEVVVEGHTDSVGPAGYNLKLSKKRAEVVALMLRQALGTDAPRMRVVGFGETRPVADNATQQGRERNRRVVLRIINRH</sequence>
<evidence type="ECO:0000256" key="4">
    <source>
        <dbReference type="ARBA" id="ARBA00023237"/>
    </source>
</evidence>
<reference evidence="8 9" key="1">
    <citation type="submission" date="2019-07" db="EMBL/GenBank/DDBJ databases">
        <title>Genomic Encyclopedia of Type Strains, Phase IV (KMG-IV): sequencing the most valuable type-strain genomes for metagenomic binning, comparative biology and taxonomic classification.</title>
        <authorList>
            <person name="Goeker M."/>
        </authorList>
    </citation>
    <scope>NUCLEOTIDE SEQUENCE [LARGE SCALE GENOMIC DNA]</scope>
    <source>
        <strain evidence="8 9">SS015</strain>
    </source>
</reference>
<dbReference type="EMBL" id="VNIB01000002">
    <property type="protein sequence ID" value="TYO99585.1"/>
    <property type="molecule type" value="Genomic_DNA"/>
</dbReference>
<dbReference type="PRINTS" id="PR01021">
    <property type="entry name" value="OMPADOMAIN"/>
</dbReference>
<dbReference type="InterPro" id="IPR028974">
    <property type="entry name" value="TSP_type-3_rpt"/>
</dbReference>
<dbReference type="InterPro" id="IPR050330">
    <property type="entry name" value="Bact_OuterMem_StrucFunc"/>
</dbReference>
<feature type="chain" id="PRO_5022997707" evidence="6">
    <location>
        <begin position="27"/>
        <end position="257"/>
    </location>
</feature>
<dbReference type="Gene3D" id="4.10.1080.10">
    <property type="entry name" value="TSP type-3 repeat"/>
    <property type="match status" value="1"/>
</dbReference>
<dbReference type="SUPFAM" id="SSF103088">
    <property type="entry name" value="OmpA-like"/>
    <property type="match status" value="1"/>
</dbReference>
<gene>
    <name evidence="8" type="ORF">EDC39_102108</name>
</gene>
<dbReference type="Gene3D" id="3.30.1330.60">
    <property type="entry name" value="OmpA-like domain"/>
    <property type="match status" value="1"/>
</dbReference>
<dbReference type="PROSITE" id="PS51123">
    <property type="entry name" value="OMPA_2"/>
    <property type="match status" value="1"/>
</dbReference>
<evidence type="ECO:0000259" key="7">
    <source>
        <dbReference type="PROSITE" id="PS51123"/>
    </source>
</evidence>
<dbReference type="CDD" id="cd07185">
    <property type="entry name" value="OmpA_C-like"/>
    <property type="match status" value="1"/>
</dbReference>
<feature type="signal peptide" evidence="6">
    <location>
        <begin position="1"/>
        <end position="26"/>
    </location>
</feature>
<dbReference type="PROSITE" id="PS51257">
    <property type="entry name" value="PROKAR_LIPOPROTEIN"/>
    <property type="match status" value="1"/>
</dbReference>
<keyword evidence="9" id="KW-1185">Reference proteome</keyword>
<protein>
    <submittedName>
        <fullName evidence="8">Outer membrane protein OmpA-like peptidoglycan-associated protein</fullName>
    </submittedName>
</protein>
<evidence type="ECO:0000256" key="3">
    <source>
        <dbReference type="ARBA" id="ARBA00023136"/>
    </source>
</evidence>
<dbReference type="InterPro" id="IPR006665">
    <property type="entry name" value="OmpA-like"/>
</dbReference>
<dbReference type="InterPro" id="IPR003367">
    <property type="entry name" value="Thrombospondin_3-like_rpt"/>
</dbReference>
<evidence type="ECO:0000313" key="9">
    <source>
        <dbReference type="Proteomes" id="UP000324159"/>
    </source>
</evidence>
<dbReference type="PANTHER" id="PTHR30329:SF21">
    <property type="entry name" value="LIPOPROTEIN YIAD-RELATED"/>
    <property type="match status" value="1"/>
</dbReference>
<dbReference type="SUPFAM" id="SSF103647">
    <property type="entry name" value="TSP type-3 repeat"/>
    <property type="match status" value="1"/>
</dbReference>
<evidence type="ECO:0000313" key="8">
    <source>
        <dbReference type="EMBL" id="TYO99585.1"/>
    </source>
</evidence>
<dbReference type="GO" id="GO:0005509">
    <property type="term" value="F:calcium ion binding"/>
    <property type="evidence" value="ECO:0007669"/>
    <property type="project" value="InterPro"/>
</dbReference>
<dbReference type="GO" id="GO:0009279">
    <property type="term" value="C:cell outer membrane"/>
    <property type="evidence" value="ECO:0007669"/>
    <property type="project" value="UniProtKB-SubCell"/>
</dbReference>
<comment type="subcellular location">
    <subcellularLocation>
        <location evidence="1">Cell outer membrane</location>
    </subcellularLocation>
</comment>
<dbReference type="GO" id="GO:0007155">
    <property type="term" value="P:cell adhesion"/>
    <property type="evidence" value="ECO:0007669"/>
    <property type="project" value="InterPro"/>
</dbReference>
<dbReference type="InterPro" id="IPR036737">
    <property type="entry name" value="OmpA-like_sf"/>
</dbReference>
<dbReference type="Pfam" id="PF02412">
    <property type="entry name" value="TSP_3"/>
    <property type="match status" value="2"/>
</dbReference>
<organism evidence="8 9">
    <name type="scientific">Geothermobacter ehrlichii</name>
    <dbReference type="NCBI Taxonomy" id="213224"/>
    <lineage>
        <taxon>Bacteria</taxon>
        <taxon>Pseudomonadati</taxon>
        <taxon>Thermodesulfobacteriota</taxon>
        <taxon>Desulfuromonadia</taxon>
        <taxon>Desulfuromonadales</taxon>
        <taxon>Geothermobacteraceae</taxon>
        <taxon>Geothermobacter</taxon>
    </lineage>
</organism>
<keyword evidence="2 6" id="KW-0732">Signal</keyword>
<evidence type="ECO:0000256" key="6">
    <source>
        <dbReference type="SAM" id="SignalP"/>
    </source>
</evidence>
<keyword evidence="3 5" id="KW-0472">Membrane</keyword>
<dbReference type="Proteomes" id="UP000324159">
    <property type="component" value="Unassembled WGS sequence"/>
</dbReference>
<dbReference type="PANTHER" id="PTHR30329">
    <property type="entry name" value="STATOR ELEMENT OF FLAGELLAR MOTOR COMPLEX"/>
    <property type="match status" value="1"/>
</dbReference>
<evidence type="ECO:0000256" key="2">
    <source>
        <dbReference type="ARBA" id="ARBA00022729"/>
    </source>
</evidence>